<sequence length="161" mass="17371">MQHTPQAITLLLATIKNHDSMLDSRSPKPLLNESDLTTHLDLSCHTPMNIPNLPHMSQSDSVNSNTSTQLPKESYDPCPHPPNHDSSFRGSILTYFSHRPIPTVRAEVVGPENISRDIGALLGAVTMTLSADNGLNKNKKGWPGRVDGASCVIDVGAPLST</sequence>
<organism evidence="1 2">
    <name type="scientific">Aspergillus aculeatinus CBS 121060</name>
    <dbReference type="NCBI Taxonomy" id="1448322"/>
    <lineage>
        <taxon>Eukaryota</taxon>
        <taxon>Fungi</taxon>
        <taxon>Dikarya</taxon>
        <taxon>Ascomycota</taxon>
        <taxon>Pezizomycotina</taxon>
        <taxon>Eurotiomycetes</taxon>
        <taxon>Eurotiomycetidae</taxon>
        <taxon>Eurotiales</taxon>
        <taxon>Aspergillaceae</taxon>
        <taxon>Aspergillus</taxon>
        <taxon>Aspergillus subgen. Circumdati</taxon>
    </lineage>
</organism>
<accession>A0ACD1GV69</accession>
<protein>
    <submittedName>
        <fullName evidence="1">Uncharacterized protein</fullName>
    </submittedName>
</protein>
<evidence type="ECO:0000313" key="1">
    <source>
        <dbReference type="EMBL" id="RAH65040.1"/>
    </source>
</evidence>
<keyword evidence="2" id="KW-1185">Reference proteome</keyword>
<proteinExistence type="predicted"/>
<dbReference type="EMBL" id="KZ825001">
    <property type="protein sequence ID" value="RAH65040.1"/>
    <property type="molecule type" value="Genomic_DNA"/>
</dbReference>
<name>A0ACD1GV69_9EURO</name>
<reference evidence="1" key="1">
    <citation type="submission" date="2018-02" db="EMBL/GenBank/DDBJ databases">
        <title>The genomes of Aspergillus section Nigri reveals drivers in fungal speciation.</title>
        <authorList>
            <consortium name="DOE Joint Genome Institute"/>
            <person name="Vesth T.C."/>
            <person name="Nybo J."/>
            <person name="Theobald S."/>
            <person name="Brandl J."/>
            <person name="Frisvad J.C."/>
            <person name="Nielsen K.F."/>
            <person name="Lyhne E.K."/>
            <person name="Kogle M.E."/>
            <person name="Kuo A."/>
            <person name="Riley R."/>
            <person name="Clum A."/>
            <person name="Nolan M."/>
            <person name="Lipzen A."/>
            <person name="Salamov A."/>
            <person name="Henrissat B."/>
            <person name="Wiebenga A."/>
            <person name="De vries R.P."/>
            <person name="Grigoriev I.V."/>
            <person name="Mortensen U.H."/>
            <person name="Andersen M.R."/>
            <person name="Baker S.E."/>
        </authorList>
    </citation>
    <scope>NUCLEOTIDE SEQUENCE</scope>
    <source>
        <strain evidence="1">CBS 121060</strain>
    </source>
</reference>
<gene>
    <name evidence="1" type="ORF">BO66DRAFT_475351</name>
</gene>
<evidence type="ECO:0000313" key="2">
    <source>
        <dbReference type="Proteomes" id="UP000249661"/>
    </source>
</evidence>
<dbReference type="Proteomes" id="UP000249661">
    <property type="component" value="Unassembled WGS sequence"/>
</dbReference>